<evidence type="ECO:0000313" key="2">
    <source>
        <dbReference type="Proteomes" id="UP000092484"/>
    </source>
</evidence>
<reference evidence="1 2" key="1">
    <citation type="submission" date="2016-06" db="EMBL/GenBank/DDBJ databases">
        <title>Genome sequence of Porphyrobacter dokdonensis DSW-74.</title>
        <authorList>
            <person name="Kim J.F."/>
            <person name="Song J.Y."/>
        </authorList>
    </citation>
    <scope>NUCLEOTIDE SEQUENCE [LARGE SCALE GENOMIC DNA]</scope>
    <source>
        <strain evidence="1 2">DSW-74</strain>
    </source>
</reference>
<sequence>MKHGATERTVTEGAVEKRLRQGTLNLERGLLFSNAIKWLRITYARERLIVR</sequence>
<accession>A0A1A7BIM9</accession>
<keyword evidence="2" id="KW-1185">Reference proteome</keyword>
<dbReference type="AlphaFoldDB" id="A0A1A7BIM9"/>
<protein>
    <submittedName>
        <fullName evidence="1">Uncharacterized protein</fullName>
    </submittedName>
</protein>
<name>A0A1A7BIM9_9SPHN</name>
<evidence type="ECO:0000313" key="1">
    <source>
        <dbReference type="EMBL" id="OBV12408.1"/>
    </source>
</evidence>
<gene>
    <name evidence="1" type="ORF">I603_0539</name>
</gene>
<proteinExistence type="predicted"/>
<organism evidence="1 2">
    <name type="scientific">Erythrobacter dokdonensis DSW-74</name>
    <dbReference type="NCBI Taxonomy" id="1300349"/>
    <lineage>
        <taxon>Bacteria</taxon>
        <taxon>Pseudomonadati</taxon>
        <taxon>Pseudomonadota</taxon>
        <taxon>Alphaproteobacteria</taxon>
        <taxon>Sphingomonadales</taxon>
        <taxon>Erythrobacteraceae</taxon>
        <taxon>Erythrobacter/Porphyrobacter group</taxon>
        <taxon>Erythrobacter</taxon>
    </lineage>
</organism>
<comment type="caution">
    <text evidence="1">The sequence shown here is derived from an EMBL/GenBank/DDBJ whole genome shotgun (WGS) entry which is preliminary data.</text>
</comment>
<dbReference type="Proteomes" id="UP000092484">
    <property type="component" value="Unassembled WGS sequence"/>
</dbReference>
<dbReference type="EMBL" id="LZYB01000001">
    <property type="protein sequence ID" value="OBV12408.1"/>
    <property type="molecule type" value="Genomic_DNA"/>
</dbReference>